<dbReference type="Proteomes" id="UP000663812">
    <property type="component" value="Unassembled WGS sequence"/>
</dbReference>
<sequence length="55" mass="6053">MSYIGIAMVPDSFWLTKTPLCFSGIRTKVNGQRRLTRRWTQSLTPAGGAVGKVPT</sequence>
<proteinExistence type="predicted"/>
<evidence type="ECO:0000313" key="1">
    <source>
        <dbReference type="EMBL" id="GHM72351.1"/>
    </source>
</evidence>
<organism evidence="1 2">
    <name type="scientific">Bifidobacterium longum subsp. longum</name>
    <dbReference type="NCBI Taxonomy" id="1679"/>
    <lineage>
        <taxon>Bacteria</taxon>
        <taxon>Bacillati</taxon>
        <taxon>Actinomycetota</taxon>
        <taxon>Actinomycetes</taxon>
        <taxon>Bifidobacteriales</taxon>
        <taxon>Bifidobacteriaceae</taxon>
        <taxon>Bifidobacterium</taxon>
    </lineage>
</organism>
<protein>
    <submittedName>
        <fullName evidence="1">Uncharacterized protein</fullName>
    </submittedName>
</protein>
<evidence type="ECO:0000313" key="2">
    <source>
        <dbReference type="Proteomes" id="UP000663812"/>
    </source>
</evidence>
<gene>
    <name evidence="1" type="ORF">MCC00316_06410</name>
</gene>
<dbReference type="AlphaFoldDB" id="A0AAV4L349"/>
<accession>A0AAV4L349</accession>
<comment type="caution">
    <text evidence="1">The sequence shown here is derived from an EMBL/GenBank/DDBJ whole genome shotgun (WGS) entry which is preliminary data.</text>
</comment>
<dbReference type="EMBL" id="BNHC01000003">
    <property type="protein sequence ID" value="GHM72351.1"/>
    <property type="molecule type" value="Genomic_DNA"/>
</dbReference>
<reference evidence="1" key="1">
    <citation type="journal article" date="2021" name="Appl. Environ. Microbiol.">
        <title>Novel 3-O-alpha-d-Galactosyl-alpha-l-Arabinofuranosidase for the Assimilation of Gum Arabic Arabinogalactan Protein in Bifidobacterium longum subsp. longum.</title>
        <authorList>
            <person name="Sasaki Y."/>
            <person name="Horigome A."/>
            <person name="Odamaki T."/>
            <person name="Xiao J.Z."/>
            <person name="Ishiwata A."/>
            <person name="Ito Y."/>
            <person name="Kitahara K."/>
            <person name="Fujita K."/>
        </authorList>
    </citation>
    <scope>NUCLEOTIDE SEQUENCE</scope>
    <source>
        <strain evidence="1">MCC00316</strain>
    </source>
</reference>
<name>A0AAV4L349_BIFLL</name>